<dbReference type="Proteomes" id="UP000265566">
    <property type="component" value="Chromosome 7"/>
</dbReference>
<reference evidence="2" key="1">
    <citation type="journal article" date="2018" name="Nat. Plants">
        <title>Whole-genome landscape of Medicago truncatula symbiotic genes.</title>
        <authorList>
            <person name="Pecrix Y."/>
            <person name="Staton S.E."/>
            <person name="Sallet E."/>
            <person name="Lelandais-Briere C."/>
            <person name="Moreau S."/>
            <person name="Carrere S."/>
            <person name="Blein T."/>
            <person name="Jardinaud M.F."/>
            <person name="Latrasse D."/>
            <person name="Zouine M."/>
            <person name="Zahm M."/>
            <person name="Kreplak J."/>
            <person name="Mayjonade B."/>
            <person name="Satge C."/>
            <person name="Perez M."/>
            <person name="Cauet S."/>
            <person name="Marande W."/>
            <person name="Chantry-Darmon C."/>
            <person name="Lopez-Roques C."/>
            <person name="Bouchez O."/>
            <person name="Berard A."/>
            <person name="Debelle F."/>
            <person name="Munos S."/>
            <person name="Bendahmane A."/>
            <person name="Berges H."/>
            <person name="Niebel A."/>
            <person name="Buitink J."/>
            <person name="Frugier F."/>
            <person name="Benhamed M."/>
            <person name="Crespi M."/>
            <person name="Gouzy J."/>
            <person name="Gamas P."/>
        </authorList>
    </citation>
    <scope>NUCLEOTIDE SEQUENCE [LARGE SCALE GENOMIC DNA]</scope>
    <source>
        <strain evidence="2">cv. Jemalong A17</strain>
    </source>
</reference>
<dbReference type="AlphaFoldDB" id="A0A396GWC6"/>
<evidence type="ECO:0000313" key="2">
    <source>
        <dbReference type="Proteomes" id="UP000265566"/>
    </source>
</evidence>
<comment type="caution">
    <text evidence="1">The sequence shown here is derived from an EMBL/GenBank/DDBJ whole genome shotgun (WGS) entry which is preliminary data.</text>
</comment>
<accession>A0A396GWC6</accession>
<sequence>MLENTTDAETLAFTLSQPPKSIYRSCVQFSTTCFTPFSMTSSQFSSNSCNSPQQFFEII</sequence>
<protein>
    <submittedName>
        <fullName evidence="1">Uncharacterized protein</fullName>
    </submittedName>
</protein>
<gene>
    <name evidence="1" type="ORF">MtrunA17_Chr7g0231091</name>
</gene>
<name>A0A396GWC6_MEDTR</name>
<evidence type="ECO:0000313" key="1">
    <source>
        <dbReference type="EMBL" id="RHN45429.1"/>
    </source>
</evidence>
<organism evidence="1 2">
    <name type="scientific">Medicago truncatula</name>
    <name type="common">Barrel medic</name>
    <name type="synonym">Medicago tribuloides</name>
    <dbReference type="NCBI Taxonomy" id="3880"/>
    <lineage>
        <taxon>Eukaryota</taxon>
        <taxon>Viridiplantae</taxon>
        <taxon>Streptophyta</taxon>
        <taxon>Embryophyta</taxon>
        <taxon>Tracheophyta</taxon>
        <taxon>Spermatophyta</taxon>
        <taxon>Magnoliopsida</taxon>
        <taxon>eudicotyledons</taxon>
        <taxon>Gunneridae</taxon>
        <taxon>Pentapetalae</taxon>
        <taxon>rosids</taxon>
        <taxon>fabids</taxon>
        <taxon>Fabales</taxon>
        <taxon>Fabaceae</taxon>
        <taxon>Papilionoideae</taxon>
        <taxon>50 kb inversion clade</taxon>
        <taxon>NPAAA clade</taxon>
        <taxon>Hologalegina</taxon>
        <taxon>IRL clade</taxon>
        <taxon>Trifolieae</taxon>
        <taxon>Medicago</taxon>
    </lineage>
</organism>
<dbReference type="Gramene" id="rna39767">
    <property type="protein sequence ID" value="RHN45429.1"/>
    <property type="gene ID" value="gene39767"/>
</dbReference>
<dbReference type="EMBL" id="PSQE01000007">
    <property type="protein sequence ID" value="RHN45429.1"/>
    <property type="molecule type" value="Genomic_DNA"/>
</dbReference>
<proteinExistence type="predicted"/>